<evidence type="ECO:0000256" key="2">
    <source>
        <dbReference type="ARBA" id="ARBA00022741"/>
    </source>
</evidence>
<dbReference type="PANTHER" id="PTHR42781">
    <property type="entry name" value="SPERMIDINE/PUTRESCINE IMPORT ATP-BINDING PROTEIN POTA"/>
    <property type="match status" value="1"/>
</dbReference>
<dbReference type="InterPro" id="IPR017871">
    <property type="entry name" value="ABC_transporter-like_CS"/>
</dbReference>
<dbReference type="Gene3D" id="3.40.50.300">
    <property type="entry name" value="P-loop containing nucleotide triphosphate hydrolases"/>
    <property type="match status" value="1"/>
</dbReference>
<dbReference type="GO" id="GO:0005524">
    <property type="term" value="F:ATP binding"/>
    <property type="evidence" value="ECO:0007669"/>
    <property type="project" value="UniProtKB-KW"/>
</dbReference>
<dbReference type="InterPro" id="IPR008995">
    <property type="entry name" value="Mo/tungstate-bd_C_term_dom"/>
</dbReference>
<organism evidence="5 6">
    <name type="scientific">Vibrio tritonius</name>
    <dbReference type="NCBI Taxonomy" id="1435069"/>
    <lineage>
        <taxon>Bacteria</taxon>
        <taxon>Pseudomonadati</taxon>
        <taxon>Pseudomonadota</taxon>
        <taxon>Gammaproteobacteria</taxon>
        <taxon>Vibrionales</taxon>
        <taxon>Vibrionaceae</taxon>
        <taxon>Vibrio</taxon>
    </lineage>
</organism>
<dbReference type="RefSeq" id="WP_225251983.1">
    <property type="nucleotide sequence ID" value="NZ_JAIWIU010000189.1"/>
</dbReference>
<sequence length="346" mass="38760">MIEFKSVNFTYPNSTVGVHDISLQVNTGELIAILGKSGCGKTTLLKLLAGFEQPNSGEIWINNVNQANLPCAKRRLGIVFQDYALFPHYSVLKNVIYPLKINKIDNAEHKARRMIELVGLCGMEHRLPHQLSGGQRQRVALARALVFEPAALLLDEPLSALDASLRHEMRQEIVKIQKELNMTTFLITHDQEEAMTMANQVAVIHNGQIQQCASPLELYHQPNRLEVARFVGKANVLHGKVIAEHQVLTELGPLTVNRSLVTGEKVDLIVRPEHIQLETNHHASNQFTITRLHQQQFLGHTMEYTLQVGDVTLQACAPHLNHPLTHLSIPSESIHVLYTETSHETA</sequence>
<dbReference type="SUPFAM" id="SSF52540">
    <property type="entry name" value="P-loop containing nucleoside triphosphate hydrolases"/>
    <property type="match status" value="1"/>
</dbReference>
<gene>
    <name evidence="5" type="ORF">LDJ79_21155</name>
</gene>
<keyword evidence="6" id="KW-1185">Reference proteome</keyword>
<dbReference type="SUPFAM" id="SSF50331">
    <property type="entry name" value="MOP-like"/>
    <property type="match status" value="1"/>
</dbReference>
<reference evidence="6" key="1">
    <citation type="submission" date="2023-07" db="EMBL/GenBank/DDBJ databases">
        <title>Molecular identification of indigenous halophilic bacteria isolated from red sea cost, biodegradation of synthetic dyes and assessment of degraded metabolite toxicity.</title>
        <authorList>
            <person name="Chaieb K."/>
            <person name="Altayb H.N."/>
        </authorList>
    </citation>
    <scope>NUCLEOTIDE SEQUENCE [LARGE SCALE GENOMIC DNA]</scope>
    <source>
        <strain evidence="6">K20</strain>
    </source>
</reference>
<dbReference type="InterPro" id="IPR003439">
    <property type="entry name" value="ABC_transporter-like_ATP-bd"/>
</dbReference>
<evidence type="ECO:0000256" key="1">
    <source>
        <dbReference type="ARBA" id="ARBA00022448"/>
    </source>
</evidence>
<dbReference type="Gene3D" id="2.40.50.100">
    <property type="match status" value="1"/>
</dbReference>
<name>A0ABS7YUF3_9VIBR</name>
<dbReference type="InterPro" id="IPR050093">
    <property type="entry name" value="ABC_SmlMolc_Importer"/>
</dbReference>
<feature type="domain" description="ABC transporter" evidence="4">
    <location>
        <begin position="2"/>
        <end position="231"/>
    </location>
</feature>
<dbReference type="InterPro" id="IPR027417">
    <property type="entry name" value="P-loop_NTPase"/>
</dbReference>
<dbReference type="SMART" id="SM00382">
    <property type="entry name" value="AAA"/>
    <property type="match status" value="1"/>
</dbReference>
<evidence type="ECO:0000256" key="3">
    <source>
        <dbReference type="ARBA" id="ARBA00022840"/>
    </source>
</evidence>
<comment type="caution">
    <text evidence="5">The sequence shown here is derived from an EMBL/GenBank/DDBJ whole genome shotgun (WGS) entry which is preliminary data.</text>
</comment>
<keyword evidence="3 5" id="KW-0067">ATP-binding</keyword>
<protein>
    <submittedName>
        <fullName evidence="5">ABC transporter ATP-binding protein</fullName>
    </submittedName>
</protein>
<dbReference type="PROSITE" id="PS50893">
    <property type="entry name" value="ABC_TRANSPORTER_2"/>
    <property type="match status" value="1"/>
</dbReference>
<dbReference type="Proteomes" id="UP001199044">
    <property type="component" value="Unassembled WGS sequence"/>
</dbReference>
<dbReference type="PANTHER" id="PTHR42781:SF4">
    <property type="entry name" value="SPERMIDINE_PUTRESCINE IMPORT ATP-BINDING PROTEIN POTA"/>
    <property type="match status" value="1"/>
</dbReference>
<dbReference type="PROSITE" id="PS00211">
    <property type="entry name" value="ABC_TRANSPORTER_1"/>
    <property type="match status" value="1"/>
</dbReference>
<evidence type="ECO:0000313" key="5">
    <source>
        <dbReference type="EMBL" id="MCA2018637.1"/>
    </source>
</evidence>
<proteinExistence type="predicted"/>
<evidence type="ECO:0000313" key="6">
    <source>
        <dbReference type="Proteomes" id="UP001199044"/>
    </source>
</evidence>
<keyword evidence="1" id="KW-0813">Transport</keyword>
<dbReference type="EMBL" id="JAIWIU010000189">
    <property type="protein sequence ID" value="MCA2018637.1"/>
    <property type="molecule type" value="Genomic_DNA"/>
</dbReference>
<accession>A0ABS7YUF3</accession>
<dbReference type="Pfam" id="PF00005">
    <property type="entry name" value="ABC_tran"/>
    <property type="match status" value="1"/>
</dbReference>
<dbReference type="InterPro" id="IPR003593">
    <property type="entry name" value="AAA+_ATPase"/>
</dbReference>
<evidence type="ECO:0000259" key="4">
    <source>
        <dbReference type="PROSITE" id="PS50893"/>
    </source>
</evidence>
<keyword evidence="2" id="KW-0547">Nucleotide-binding</keyword>